<accession>C4LD89</accession>
<organism evidence="2 3">
    <name type="scientific">Tolumonas auensis (strain DSM 9187 / NBRC 110442 / TA 4)</name>
    <dbReference type="NCBI Taxonomy" id="595494"/>
    <lineage>
        <taxon>Bacteria</taxon>
        <taxon>Pseudomonadati</taxon>
        <taxon>Pseudomonadota</taxon>
        <taxon>Gammaproteobacteria</taxon>
        <taxon>Aeromonadales</taxon>
        <taxon>Aeromonadaceae</taxon>
        <taxon>Tolumonas</taxon>
    </lineage>
</organism>
<keyword evidence="1" id="KW-0812">Transmembrane</keyword>
<name>C4LD89_TOLAT</name>
<keyword evidence="1" id="KW-1133">Transmembrane helix</keyword>
<dbReference type="STRING" id="595494.Tola_3031"/>
<evidence type="ECO:0000313" key="2">
    <source>
        <dbReference type="EMBL" id="ACQ94620.1"/>
    </source>
</evidence>
<protein>
    <submittedName>
        <fullName evidence="2">Uncharacterized protein</fullName>
    </submittedName>
</protein>
<reference evidence="3" key="1">
    <citation type="submission" date="2009-05" db="EMBL/GenBank/DDBJ databases">
        <title>Complete sequence of Tolumonas auensis DSM 9187.</title>
        <authorList>
            <consortium name="US DOE Joint Genome Institute"/>
            <person name="Lucas S."/>
            <person name="Copeland A."/>
            <person name="Lapidus A."/>
            <person name="Glavina del Rio T."/>
            <person name="Tice H."/>
            <person name="Bruce D."/>
            <person name="Goodwin L."/>
            <person name="Pitluck S."/>
            <person name="Chertkov O."/>
            <person name="Brettin T."/>
            <person name="Detter J.C."/>
            <person name="Han C."/>
            <person name="Larimer F."/>
            <person name="Land M."/>
            <person name="Hauser L."/>
            <person name="Kyrpides N."/>
            <person name="Mikhailova N."/>
            <person name="Spring S."/>
            <person name="Beller H."/>
        </authorList>
    </citation>
    <scope>NUCLEOTIDE SEQUENCE [LARGE SCALE GENOMIC DNA]</scope>
    <source>
        <strain evidence="3">DSM 9187 / TA4</strain>
    </source>
</reference>
<gene>
    <name evidence="2" type="ordered locus">Tola_3031</name>
</gene>
<dbReference type="Proteomes" id="UP000009073">
    <property type="component" value="Chromosome"/>
</dbReference>
<keyword evidence="1" id="KW-0472">Membrane</keyword>
<evidence type="ECO:0000256" key="1">
    <source>
        <dbReference type="SAM" id="Phobius"/>
    </source>
</evidence>
<dbReference type="HOGENOM" id="CLU_2025710_0_0_6"/>
<proteinExistence type="predicted"/>
<dbReference type="EMBL" id="CP001616">
    <property type="protein sequence ID" value="ACQ94620.1"/>
    <property type="molecule type" value="Genomic_DNA"/>
</dbReference>
<dbReference type="AlphaFoldDB" id="C4LD89"/>
<keyword evidence="3" id="KW-1185">Reference proteome</keyword>
<evidence type="ECO:0000313" key="3">
    <source>
        <dbReference type="Proteomes" id="UP000009073"/>
    </source>
</evidence>
<dbReference type="RefSeq" id="WP_015880069.1">
    <property type="nucleotide sequence ID" value="NC_012691.1"/>
</dbReference>
<sequence>MSSYKKPVQSIMMVCAVVVAVYVAWLIYINPERYTHSYSFNSTSPDGRFEVRFYNVNDVPLGWLIMPDAQFIRVYEKSGKLIYQSSVRSATENGMPIVWPDEHIGNVKIFVDDDVISLPDNR</sequence>
<dbReference type="KEGG" id="tau:Tola_3031"/>
<feature type="transmembrane region" description="Helical" evidence="1">
    <location>
        <begin position="12"/>
        <end position="29"/>
    </location>
</feature>
<reference evidence="2 3" key="2">
    <citation type="journal article" date="2011" name="Stand. Genomic Sci.">
        <title>Complete genome sequence of Tolumonas auensis type strain (TA 4).</title>
        <authorList>
            <person name="Chertkov O."/>
            <person name="Copeland A."/>
            <person name="Lucas S."/>
            <person name="Lapidus A."/>
            <person name="Berry K.W."/>
            <person name="Detter J.C."/>
            <person name="Del Rio T.G."/>
            <person name="Hammon N."/>
            <person name="Dalin E."/>
            <person name="Tice H."/>
            <person name="Pitluck S."/>
            <person name="Richardson P."/>
            <person name="Bruce D."/>
            <person name="Goodwin L."/>
            <person name="Han C."/>
            <person name="Tapia R."/>
            <person name="Saunders E."/>
            <person name="Schmutz J."/>
            <person name="Brettin T."/>
            <person name="Larimer F."/>
            <person name="Land M."/>
            <person name="Hauser L."/>
            <person name="Spring S."/>
            <person name="Rohde M."/>
            <person name="Kyrpides N.C."/>
            <person name="Ivanova N."/>
            <person name="Goker M."/>
            <person name="Beller H.R."/>
            <person name="Klenk H.P."/>
            <person name="Woyke T."/>
        </authorList>
    </citation>
    <scope>NUCLEOTIDE SEQUENCE [LARGE SCALE GENOMIC DNA]</scope>
    <source>
        <strain evidence="3">DSM 9187 / TA4</strain>
    </source>
</reference>